<sequence>MLQPFAKPASPNLLKSIKQQNVAVEAVMKQLFLCLWNQEEHKCRGTIFLMAFRSSANVQFLQHEDNPSGFPMYMKEKINYAKCPPSILRKRPPFNQALSKTRNVDRRVRFQEPEEMVGHDISCCDYIVGKFKSLTCYYGAIVELA</sequence>
<comment type="caution">
    <text evidence="1">The sequence shown here is derived from an EMBL/GenBank/DDBJ whole genome shotgun (WGS) entry which is preliminary data.</text>
</comment>
<keyword evidence="2" id="KW-1185">Reference proteome</keyword>
<accession>A0A9Q0Y6N9</accession>
<dbReference type="AlphaFoldDB" id="A0A9Q0Y6N9"/>
<dbReference type="OrthoDB" id="9946233at2759"/>
<dbReference type="Pfam" id="PF15555">
    <property type="entry name" value="DUF4658"/>
    <property type="match status" value="1"/>
</dbReference>
<reference evidence="1" key="1">
    <citation type="journal article" date="2023" name="DNA Res.">
        <title>Chromosome-level genome assembly of Phrynocephalus forsythii using third-generation DNA sequencing and Hi-C analysis.</title>
        <authorList>
            <person name="Qi Y."/>
            <person name="Zhao W."/>
            <person name="Zhao Y."/>
            <person name="Niu C."/>
            <person name="Cao S."/>
            <person name="Zhang Y."/>
        </authorList>
    </citation>
    <scope>NUCLEOTIDE SEQUENCE</scope>
    <source>
        <tissue evidence="1">Muscle</tissue>
    </source>
</reference>
<organism evidence="1 2">
    <name type="scientific">Phrynocephalus forsythii</name>
    <dbReference type="NCBI Taxonomy" id="171643"/>
    <lineage>
        <taxon>Eukaryota</taxon>
        <taxon>Metazoa</taxon>
        <taxon>Chordata</taxon>
        <taxon>Craniata</taxon>
        <taxon>Vertebrata</taxon>
        <taxon>Euteleostomi</taxon>
        <taxon>Lepidosauria</taxon>
        <taxon>Squamata</taxon>
        <taxon>Bifurcata</taxon>
        <taxon>Unidentata</taxon>
        <taxon>Episquamata</taxon>
        <taxon>Toxicofera</taxon>
        <taxon>Iguania</taxon>
        <taxon>Acrodonta</taxon>
        <taxon>Agamidae</taxon>
        <taxon>Agaminae</taxon>
        <taxon>Phrynocephalus</taxon>
    </lineage>
</organism>
<dbReference type="EMBL" id="JAPFRF010000001">
    <property type="protein sequence ID" value="KAJ7345230.1"/>
    <property type="molecule type" value="Genomic_DNA"/>
</dbReference>
<dbReference type="Proteomes" id="UP001142489">
    <property type="component" value="Unassembled WGS sequence"/>
</dbReference>
<dbReference type="InterPro" id="IPR028114">
    <property type="entry name" value="DUF4658"/>
</dbReference>
<gene>
    <name evidence="1" type="ORF">JRQ81_001180</name>
</gene>
<name>A0A9Q0Y6N9_9SAUR</name>
<proteinExistence type="predicted"/>
<protein>
    <submittedName>
        <fullName evidence="1">Uncharacterized protein</fullName>
    </submittedName>
</protein>
<evidence type="ECO:0000313" key="1">
    <source>
        <dbReference type="EMBL" id="KAJ7345230.1"/>
    </source>
</evidence>
<evidence type="ECO:0000313" key="2">
    <source>
        <dbReference type="Proteomes" id="UP001142489"/>
    </source>
</evidence>